<feature type="compositionally biased region" description="Basic and acidic residues" evidence="1">
    <location>
        <begin position="30"/>
        <end position="48"/>
    </location>
</feature>
<dbReference type="Proteomes" id="UP001596379">
    <property type="component" value="Unassembled WGS sequence"/>
</dbReference>
<reference evidence="3" key="1">
    <citation type="journal article" date="2019" name="Int. J. Syst. Evol. Microbiol.">
        <title>The Global Catalogue of Microorganisms (GCM) 10K type strain sequencing project: providing services to taxonomists for standard genome sequencing and annotation.</title>
        <authorList>
            <consortium name="The Broad Institute Genomics Platform"/>
            <consortium name="The Broad Institute Genome Sequencing Center for Infectious Disease"/>
            <person name="Wu L."/>
            <person name="Ma J."/>
        </authorList>
    </citation>
    <scope>NUCLEOTIDE SEQUENCE [LARGE SCALE GENOMIC DNA]</scope>
    <source>
        <strain evidence="3">CCUG 36956</strain>
    </source>
</reference>
<name>A0ABW2J886_9BURK</name>
<comment type="caution">
    <text evidence="2">The sequence shown here is derived from an EMBL/GenBank/DDBJ whole genome shotgun (WGS) entry which is preliminary data.</text>
</comment>
<protein>
    <submittedName>
        <fullName evidence="2">Uncharacterized protein</fullName>
    </submittedName>
</protein>
<gene>
    <name evidence="2" type="ORF">ACFQO0_14930</name>
</gene>
<evidence type="ECO:0000313" key="3">
    <source>
        <dbReference type="Proteomes" id="UP001596379"/>
    </source>
</evidence>
<keyword evidence="3" id="KW-1185">Reference proteome</keyword>
<accession>A0ABW2J886</accession>
<dbReference type="PROSITE" id="PS51257">
    <property type="entry name" value="PROKAR_LIPOPROTEIN"/>
    <property type="match status" value="1"/>
</dbReference>
<evidence type="ECO:0000256" key="1">
    <source>
        <dbReference type="SAM" id="MobiDB-lite"/>
    </source>
</evidence>
<proteinExistence type="predicted"/>
<sequence>MKNIRYSLLAFCFLVLSGCDRNEMNVPKLKPSDEKSASTNTAEKDREQKNAFLKVTREELDRLQQELDTLKAKAASASETAKAKIESEIQEFQKQQQNLEAKWNTFKEEGSNAWRAVEKSFRESIETLRNAIRKVSTN</sequence>
<organism evidence="2 3">
    <name type="scientific">Herminiimonas aquatilis</name>
    <dbReference type="NCBI Taxonomy" id="345342"/>
    <lineage>
        <taxon>Bacteria</taxon>
        <taxon>Pseudomonadati</taxon>
        <taxon>Pseudomonadota</taxon>
        <taxon>Betaproteobacteria</taxon>
        <taxon>Burkholderiales</taxon>
        <taxon>Oxalobacteraceae</taxon>
        <taxon>Herminiimonas</taxon>
    </lineage>
</organism>
<dbReference type="RefSeq" id="WP_382236125.1">
    <property type="nucleotide sequence ID" value="NZ_JBHTCC010000004.1"/>
</dbReference>
<dbReference type="EMBL" id="JBHTCC010000004">
    <property type="protein sequence ID" value="MFC7299734.1"/>
    <property type="molecule type" value="Genomic_DNA"/>
</dbReference>
<evidence type="ECO:0000313" key="2">
    <source>
        <dbReference type="EMBL" id="MFC7299734.1"/>
    </source>
</evidence>
<feature type="region of interest" description="Disordered" evidence="1">
    <location>
        <begin position="24"/>
        <end position="48"/>
    </location>
</feature>